<feature type="region of interest" description="Disordered" evidence="1">
    <location>
        <begin position="154"/>
        <end position="185"/>
    </location>
</feature>
<sequence length="185" mass="19735">MEKVWEMAFTKGLRDSCWAGAGAESSHKASTAPTSVVEKVVSVKATPEPARVAARNIAVPIAKRKLNECPLRGTEVPPTAEARSHPPEIEALLEAKRKRVSHTSARLEIGSTVLNTLEGNILSLKTTENNEYLDAMNAYLRGALAHFLRTGTTPVPTSLPPAPPANMPTAAGLPNHQPPGHQGLQ</sequence>
<reference evidence="2 3" key="1">
    <citation type="journal article" date="2010" name="Science">
        <title>Genome expansion and gene loss in powdery mildew fungi reveal tradeoffs in extreme parasitism.</title>
        <authorList>
            <person name="Spanu P.D."/>
            <person name="Abbott J.C."/>
            <person name="Amselem J."/>
            <person name="Burgis T.A."/>
            <person name="Soanes D.M."/>
            <person name="Stueber K."/>
            <person name="Ver Loren van Themaat E."/>
            <person name="Brown J.K.M."/>
            <person name="Butcher S.A."/>
            <person name="Gurr S.J."/>
            <person name="Lebrun M.-H."/>
            <person name="Ridout C.J."/>
            <person name="Schulze-Lefert P."/>
            <person name="Talbot N.J."/>
            <person name="Ahmadinejad N."/>
            <person name="Ametz C."/>
            <person name="Barton G.R."/>
            <person name="Benjdia M."/>
            <person name="Bidzinski P."/>
            <person name="Bindschedler L.V."/>
            <person name="Both M."/>
            <person name="Brewer M.T."/>
            <person name="Cadle-Davidson L."/>
            <person name="Cadle-Davidson M.M."/>
            <person name="Collemare J."/>
            <person name="Cramer R."/>
            <person name="Frenkel O."/>
            <person name="Godfrey D."/>
            <person name="Harriman J."/>
            <person name="Hoede C."/>
            <person name="King B.C."/>
            <person name="Klages S."/>
            <person name="Kleemann J."/>
            <person name="Knoll D."/>
            <person name="Koti P.S."/>
            <person name="Kreplak J."/>
            <person name="Lopez-Ruiz F.J."/>
            <person name="Lu X."/>
            <person name="Maekawa T."/>
            <person name="Mahanil S."/>
            <person name="Micali C."/>
            <person name="Milgroom M.G."/>
            <person name="Montana G."/>
            <person name="Noir S."/>
            <person name="O'Connell R.J."/>
            <person name="Oberhaensli S."/>
            <person name="Parlange F."/>
            <person name="Pedersen C."/>
            <person name="Quesneville H."/>
            <person name="Reinhardt R."/>
            <person name="Rott M."/>
            <person name="Sacristan S."/>
            <person name="Schmidt S.M."/>
            <person name="Schoen M."/>
            <person name="Skamnioti P."/>
            <person name="Sommer H."/>
            <person name="Stephens A."/>
            <person name="Takahara H."/>
            <person name="Thordal-Christensen H."/>
            <person name="Vigouroux M."/>
            <person name="Wessling R."/>
            <person name="Wicker T."/>
            <person name="Panstruga R."/>
        </authorList>
    </citation>
    <scope>NUCLEOTIDE SEQUENCE [LARGE SCALE GENOMIC DNA]</scope>
    <source>
        <strain evidence="2">DH14</strain>
    </source>
</reference>
<protein>
    <submittedName>
        <fullName evidence="2">EKA-like protein</fullName>
    </submittedName>
</protein>
<accession>N1J5S2</accession>
<evidence type="ECO:0000313" key="2">
    <source>
        <dbReference type="EMBL" id="CCU74294.1"/>
    </source>
</evidence>
<name>N1J5S2_BLUG1</name>
<evidence type="ECO:0000313" key="3">
    <source>
        <dbReference type="Proteomes" id="UP000015441"/>
    </source>
</evidence>
<dbReference type="HOGENOM" id="CLU_1461073_0_0_1"/>
<dbReference type="InParanoid" id="N1J5S2"/>
<keyword evidence="3" id="KW-1185">Reference proteome</keyword>
<dbReference type="AlphaFoldDB" id="N1J5S2"/>
<feature type="compositionally biased region" description="Pro residues" evidence="1">
    <location>
        <begin position="157"/>
        <end position="166"/>
    </location>
</feature>
<gene>
    <name evidence="2" type="ORF">BGHDH14_bgh04270</name>
</gene>
<proteinExistence type="predicted"/>
<comment type="caution">
    <text evidence="2">The sequence shown here is derived from an EMBL/GenBank/DDBJ whole genome shotgun (WGS) entry which is preliminary data.</text>
</comment>
<evidence type="ECO:0000256" key="1">
    <source>
        <dbReference type="SAM" id="MobiDB-lite"/>
    </source>
</evidence>
<dbReference type="EMBL" id="CAUH01000183">
    <property type="protein sequence ID" value="CCU74294.1"/>
    <property type="molecule type" value="Genomic_DNA"/>
</dbReference>
<dbReference type="Proteomes" id="UP000015441">
    <property type="component" value="Unassembled WGS sequence"/>
</dbReference>
<organism evidence="2 3">
    <name type="scientific">Blumeria graminis f. sp. hordei (strain DH14)</name>
    <name type="common">Barley powdery mildew</name>
    <name type="synonym">Oidium monilioides f. sp. hordei</name>
    <dbReference type="NCBI Taxonomy" id="546991"/>
    <lineage>
        <taxon>Eukaryota</taxon>
        <taxon>Fungi</taxon>
        <taxon>Dikarya</taxon>
        <taxon>Ascomycota</taxon>
        <taxon>Pezizomycotina</taxon>
        <taxon>Leotiomycetes</taxon>
        <taxon>Erysiphales</taxon>
        <taxon>Erysiphaceae</taxon>
        <taxon>Blumeria</taxon>
        <taxon>Blumeria hordei</taxon>
    </lineage>
</organism>